<feature type="transmembrane region" description="Helical" evidence="1">
    <location>
        <begin position="136"/>
        <end position="155"/>
    </location>
</feature>
<feature type="transmembrane region" description="Helical" evidence="1">
    <location>
        <begin position="108"/>
        <end position="130"/>
    </location>
</feature>
<sequence length="277" mass="30735">MAQSIVPSSLLCWSHLYYLAFPNDKTWTKAVVYTAYIFETIHVIGLGIILLLIVAGGSAYTGPYVFDPSLDYRWSIQALLINLVGGLLPLIAQGFYARRIRIITQKNVIPRLIIALAVLQLFAAILTAVISAMILIWLWIGLTVINDLIITFMMVRSLLKEKPLSNDTKSKIVRLVRLIIATGLLTVIANILSFTFLLLDPYLITDSIGIAILMFIPKLYGNSILVMMNNRMTIRNPRDVTPNMISINTLSRVSTIVIADYSTGTSDSATSRDEVAV</sequence>
<feature type="domain" description="DUF6534" evidence="2">
    <location>
        <begin position="144"/>
        <end position="232"/>
    </location>
</feature>
<keyword evidence="1" id="KW-0812">Transmembrane</keyword>
<accession>A0A0C2X6K8</accession>
<dbReference type="InterPro" id="IPR045339">
    <property type="entry name" value="DUF6534"/>
</dbReference>
<feature type="transmembrane region" description="Helical" evidence="1">
    <location>
        <begin position="30"/>
        <end position="54"/>
    </location>
</feature>
<organism evidence="3 4">
    <name type="scientific">Amanita muscaria (strain Koide BX008)</name>
    <dbReference type="NCBI Taxonomy" id="946122"/>
    <lineage>
        <taxon>Eukaryota</taxon>
        <taxon>Fungi</taxon>
        <taxon>Dikarya</taxon>
        <taxon>Basidiomycota</taxon>
        <taxon>Agaricomycotina</taxon>
        <taxon>Agaricomycetes</taxon>
        <taxon>Agaricomycetidae</taxon>
        <taxon>Agaricales</taxon>
        <taxon>Pluteineae</taxon>
        <taxon>Amanitaceae</taxon>
        <taxon>Amanita</taxon>
    </lineage>
</organism>
<dbReference type="STRING" id="946122.A0A0C2X6K8"/>
<protein>
    <recommendedName>
        <fullName evidence="2">DUF6534 domain-containing protein</fullName>
    </recommendedName>
</protein>
<dbReference type="InParanoid" id="A0A0C2X6K8"/>
<dbReference type="OrthoDB" id="2536347at2759"/>
<evidence type="ECO:0000259" key="2">
    <source>
        <dbReference type="Pfam" id="PF20152"/>
    </source>
</evidence>
<evidence type="ECO:0000313" key="3">
    <source>
        <dbReference type="EMBL" id="KIL64373.1"/>
    </source>
</evidence>
<reference evidence="3 4" key="1">
    <citation type="submission" date="2014-04" db="EMBL/GenBank/DDBJ databases">
        <title>Evolutionary Origins and Diversification of the Mycorrhizal Mutualists.</title>
        <authorList>
            <consortium name="DOE Joint Genome Institute"/>
            <consortium name="Mycorrhizal Genomics Consortium"/>
            <person name="Kohler A."/>
            <person name="Kuo A."/>
            <person name="Nagy L.G."/>
            <person name="Floudas D."/>
            <person name="Copeland A."/>
            <person name="Barry K.W."/>
            <person name="Cichocki N."/>
            <person name="Veneault-Fourrey C."/>
            <person name="LaButti K."/>
            <person name="Lindquist E.A."/>
            <person name="Lipzen A."/>
            <person name="Lundell T."/>
            <person name="Morin E."/>
            <person name="Murat C."/>
            <person name="Riley R."/>
            <person name="Ohm R."/>
            <person name="Sun H."/>
            <person name="Tunlid A."/>
            <person name="Henrissat B."/>
            <person name="Grigoriev I.V."/>
            <person name="Hibbett D.S."/>
            <person name="Martin F."/>
        </authorList>
    </citation>
    <scope>NUCLEOTIDE SEQUENCE [LARGE SCALE GENOMIC DNA]</scope>
    <source>
        <strain evidence="3 4">Koide BX008</strain>
    </source>
</reference>
<dbReference type="Pfam" id="PF20152">
    <property type="entry name" value="DUF6534"/>
    <property type="match status" value="1"/>
</dbReference>
<keyword evidence="1" id="KW-0472">Membrane</keyword>
<dbReference type="HOGENOM" id="CLU_046025_2_1_1"/>
<proteinExistence type="predicted"/>
<evidence type="ECO:0000256" key="1">
    <source>
        <dbReference type="SAM" id="Phobius"/>
    </source>
</evidence>
<keyword evidence="4" id="KW-1185">Reference proteome</keyword>
<dbReference type="EMBL" id="KN818250">
    <property type="protein sequence ID" value="KIL64373.1"/>
    <property type="molecule type" value="Genomic_DNA"/>
</dbReference>
<feature type="transmembrane region" description="Helical" evidence="1">
    <location>
        <begin position="74"/>
        <end position="96"/>
    </location>
</feature>
<keyword evidence="1" id="KW-1133">Transmembrane helix</keyword>
<feature type="transmembrane region" description="Helical" evidence="1">
    <location>
        <begin position="208"/>
        <end position="228"/>
    </location>
</feature>
<feature type="transmembrane region" description="Helical" evidence="1">
    <location>
        <begin position="175"/>
        <end position="196"/>
    </location>
</feature>
<dbReference type="PANTHER" id="PTHR40465:SF1">
    <property type="entry name" value="DUF6534 DOMAIN-CONTAINING PROTEIN"/>
    <property type="match status" value="1"/>
</dbReference>
<gene>
    <name evidence="3" type="ORF">M378DRAFT_24633</name>
</gene>
<dbReference type="AlphaFoldDB" id="A0A0C2X6K8"/>
<dbReference type="Proteomes" id="UP000054549">
    <property type="component" value="Unassembled WGS sequence"/>
</dbReference>
<name>A0A0C2X6K8_AMAMK</name>
<evidence type="ECO:0000313" key="4">
    <source>
        <dbReference type="Proteomes" id="UP000054549"/>
    </source>
</evidence>
<dbReference type="PANTHER" id="PTHR40465">
    <property type="entry name" value="CHROMOSOME 1, WHOLE GENOME SHOTGUN SEQUENCE"/>
    <property type="match status" value="1"/>
</dbReference>